<feature type="domain" description="FAD-binding PCMH-type" evidence="6">
    <location>
        <begin position="60"/>
        <end position="231"/>
    </location>
</feature>
<gene>
    <name evidence="7" type="ORF">BDV96DRAFT_494287</name>
</gene>
<feature type="chain" id="PRO_5025400034" description="FAD-binding PCMH-type domain-containing protein" evidence="5">
    <location>
        <begin position="24"/>
        <end position="491"/>
    </location>
</feature>
<dbReference type="InterPro" id="IPR006094">
    <property type="entry name" value="Oxid_FAD_bind_N"/>
</dbReference>
<dbReference type="SUPFAM" id="SSF56176">
    <property type="entry name" value="FAD-binding/transporter-associated domain-like"/>
    <property type="match status" value="1"/>
</dbReference>
<name>A0A6A5Z7B8_9PLEO</name>
<dbReference type="EMBL" id="ML977324">
    <property type="protein sequence ID" value="KAF2114934.1"/>
    <property type="molecule type" value="Genomic_DNA"/>
</dbReference>
<comment type="similarity">
    <text evidence="1">Belongs to the oxygen-dependent FAD-linked oxidoreductase family.</text>
</comment>
<dbReference type="InterPro" id="IPR016166">
    <property type="entry name" value="FAD-bd_PCMH"/>
</dbReference>
<dbReference type="GO" id="GO:0016491">
    <property type="term" value="F:oxidoreductase activity"/>
    <property type="evidence" value="ECO:0007669"/>
    <property type="project" value="UniProtKB-KW"/>
</dbReference>
<dbReference type="OrthoDB" id="2151789at2759"/>
<dbReference type="Proteomes" id="UP000799770">
    <property type="component" value="Unassembled WGS sequence"/>
</dbReference>
<evidence type="ECO:0000259" key="6">
    <source>
        <dbReference type="PROSITE" id="PS51387"/>
    </source>
</evidence>
<dbReference type="Gene3D" id="3.30.465.10">
    <property type="match status" value="1"/>
</dbReference>
<keyword evidence="2" id="KW-0285">Flavoprotein</keyword>
<evidence type="ECO:0000256" key="5">
    <source>
        <dbReference type="SAM" id="SignalP"/>
    </source>
</evidence>
<evidence type="ECO:0000256" key="3">
    <source>
        <dbReference type="ARBA" id="ARBA00022827"/>
    </source>
</evidence>
<proteinExistence type="inferred from homology"/>
<keyword evidence="4" id="KW-0560">Oxidoreductase</keyword>
<organism evidence="7 8">
    <name type="scientific">Lophiotrema nucula</name>
    <dbReference type="NCBI Taxonomy" id="690887"/>
    <lineage>
        <taxon>Eukaryota</taxon>
        <taxon>Fungi</taxon>
        <taxon>Dikarya</taxon>
        <taxon>Ascomycota</taxon>
        <taxon>Pezizomycotina</taxon>
        <taxon>Dothideomycetes</taxon>
        <taxon>Pleosporomycetidae</taxon>
        <taxon>Pleosporales</taxon>
        <taxon>Lophiotremataceae</taxon>
        <taxon>Lophiotrema</taxon>
    </lineage>
</organism>
<dbReference type="GO" id="GO:0071949">
    <property type="term" value="F:FAD binding"/>
    <property type="evidence" value="ECO:0007669"/>
    <property type="project" value="InterPro"/>
</dbReference>
<keyword evidence="5" id="KW-0732">Signal</keyword>
<dbReference type="InterPro" id="IPR036318">
    <property type="entry name" value="FAD-bd_PCMH-like_sf"/>
</dbReference>
<evidence type="ECO:0000256" key="1">
    <source>
        <dbReference type="ARBA" id="ARBA00005466"/>
    </source>
</evidence>
<sequence length="491" mass="53432">MATRTVLLACFIHFFSLLWQSLASPIEDCARLSRSLPGLVFRNGTREFAESITSYFYVQARLLPACVVSPRDAEEVALAVDFLSKTGSPFAVRGGGHGSVTGAANVARGITIDMRSIADVYLDHGTATLKVGAGATWDMVYNRLDPHALSVLGGRAAHVGVGGYLTGGGISFFSPQRGFACDYIINVQVVLSNGTIVNANATHATDLFIALKGGSNNFGIVTRFDLRTFRQGDLWGGGIVYPNSTFEKLLGTFTSFKQLESFDPFAEIELSFVYLGSSSTSIATSSLYYAKPVVNATTFMPFMLVEPQLSNTLRISNTSDFAKETLALSTQNQSSVWATTTFTMTSTILSRILPIWQASALAMNRMTTITSSMTFQSIPPPPPRGMPNSLGFHTKSSPEKNLVLCLISIFFEDTKSQEDLELATKDFIRAVDQVAEDEGAEELFTYLNYAAGWQNPLHDYGDEVLNDLRKVAIEYDPAGILQKQMGGFKLS</sequence>
<evidence type="ECO:0000313" key="7">
    <source>
        <dbReference type="EMBL" id="KAF2114934.1"/>
    </source>
</evidence>
<dbReference type="PANTHER" id="PTHR42973">
    <property type="entry name" value="BINDING OXIDOREDUCTASE, PUTATIVE (AFU_ORTHOLOGUE AFUA_1G17690)-RELATED"/>
    <property type="match status" value="1"/>
</dbReference>
<accession>A0A6A5Z7B8</accession>
<dbReference type="Pfam" id="PF01565">
    <property type="entry name" value="FAD_binding_4"/>
    <property type="match status" value="1"/>
</dbReference>
<dbReference type="PROSITE" id="PS51387">
    <property type="entry name" value="FAD_PCMH"/>
    <property type="match status" value="1"/>
</dbReference>
<dbReference type="InterPro" id="IPR050416">
    <property type="entry name" value="FAD-linked_Oxidoreductase"/>
</dbReference>
<dbReference type="PANTHER" id="PTHR42973:SF28">
    <property type="entry name" value="FAD-BINDING PCMH-TYPE DOMAIN-CONTAINING PROTEIN"/>
    <property type="match status" value="1"/>
</dbReference>
<feature type="signal peptide" evidence="5">
    <location>
        <begin position="1"/>
        <end position="23"/>
    </location>
</feature>
<keyword evidence="8" id="KW-1185">Reference proteome</keyword>
<evidence type="ECO:0000313" key="8">
    <source>
        <dbReference type="Proteomes" id="UP000799770"/>
    </source>
</evidence>
<dbReference type="InterPro" id="IPR016169">
    <property type="entry name" value="FAD-bd_PCMH_sub2"/>
</dbReference>
<protein>
    <recommendedName>
        <fullName evidence="6">FAD-binding PCMH-type domain-containing protein</fullName>
    </recommendedName>
</protein>
<dbReference type="AlphaFoldDB" id="A0A6A5Z7B8"/>
<evidence type="ECO:0000256" key="4">
    <source>
        <dbReference type="ARBA" id="ARBA00023002"/>
    </source>
</evidence>
<evidence type="ECO:0000256" key="2">
    <source>
        <dbReference type="ARBA" id="ARBA00022630"/>
    </source>
</evidence>
<keyword evidence="3" id="KW-0274">FAD</keyword>
<reference evidence="7" key="1">
    <citation type="journal article" date="2020" name="Stud. Mycol.">
        <title>101 Dothideomycetes genomes: a test case for predicting lifestyles and emergence of pathogens.</title>
        <authorList>
            <person name="Haridas S."/>
            <person name="Albert R."/>
            <person name="Binder M."/>
            <person name="Bloem J."/>
            <person name="Labutti K."/>
            <person name="Salamov A."/>
            <person name="Andreopoulos B."/>
            <person name="Baker S."/>
            <person name="Barry K."/>
            <person name="Bills G."/>
            <person name="Bluhm B."/>
            <person name="Cannon C."/>
            <person name="Castanera R."/>
            <person name="Culley D."/>
            <person name="Daum C."/>
            <person name="Ezra D."/>
            <person name="Gonzalez J."/>
            <person name="Henrissat B."/>
            <person name="Kuo A."/>
            <person name="Liang C."/>
            <person name="Lipzen A."/>
            <person name="Lutzoni F."/>
            <person name="Magnuson J."/>
            <person name="Mondo S."/>
            <person name="Nolan M."/>
            <person name="Ohm R."/>
            <person name="Pangilinan J."/>
            <person name="Park H.-J."/>
            <person name="Ramirez L."/>
            <person name="Alfaro M."/>
            <person name="Sun H."/>
            <person name="Tritt A."/>
            <person name="Yoshinaga Y."/>
            <person name="Zwiers L.-H."/>
            <person name="Turgeon B."/>
            <person name="Goodwin S."/>
            <person name="Spatafora J."/>
            <person name="Crous P."/>
            <person name="Grigoriev I."/>
        </authorList>
    </citation>
    <scope>NUCLEOTIDE SEQUENCE</scope>
    <source>
        <strain evidence="7">CBS 627.86</strain>
    </source>
</reference>